<accession>A0ABX7NWW2</accession>
<feature type="compositionally biased region" description="Gly residues" evidence="1">
    <location>
        <begin position="115"/>
        <end position="142"/>
    </location>
</feature>
<name>A0ABX7NWW2_9BACT</name>
<feature type="compositionally biased region" description="Polar residues" evidence="1">
    <location>
        <begin position="25"/>
        <end position="41"/>
    </location>
</feature>
<sequence length="182" mass="17183">MRRLNLVSSSALMVALCTLLACGGSPQQSGEPTPNDPQSGQLEGAPAPSPSDDPAAPAGNGDASQGNPGGIGKITICHIPPGNPANAHTITVGMPALNAHLKHGDTVGACGSDGGTGGGVDAGPGGEADAGTGGEADAGTGSGDVDAGPPVCSPEGQDCGSSSACCEGLTCGPDNTCEIIIG</sequence>
<feature type="signal peptide" evidence="2">
    <location>
        <begin position="1"/>
        <end position="23"/>
    </location>
</feature>
<dbReference type="PROSITE" id="PS51257">
    <property type="entry name" value="PROKAR_LIPOPROTEIN"/>
    <property type="match status" value="1"/>
</dbReference>
<dbReference type="EMBL" id="CP071090">
    <property type="protein sequence ID" value="QSQ20588.1"/>
    <property type="molecule type" value="Genomic_DNA"/>
</dbReference>
<dbReference type="Proteomes" id="UP000662747">
    <property type="component" value="Chromosome"/>
</dbReference>
<gene>
    <name evidence="3" type="ORF">JY651_35925</name>
</gene>
<feature type="region of interest" description="Disordered" evidence="1">
    <location>
        <begin position="24"/>
        <end position="75"/>
    </location>
</feature>
<organism evidence="3 4">
    <name type="scientific">Pyxidicoccus parkwayensis</name>
    <dbReference type="NCBI Taxonomy" id="2813578"/>
    <lineage>
        <taxon>Bacteria</taxon>
        <taxon>Pseudomonadati</taxon>
        <taxon>Myxococcota</taxon>
        <taxon>Myxococcia</taxon>
        <taxon>Myxococcales</taxon>
        <taxon>Cystobacterineae</taxon>
        <taxon>Myxococcaceae</taxon>
        <taxon>Pyxidicoccus</taxon>
    </lineage>
</organism>
<evidence type="ECO:0000313" key="3">
    <source>
        <dbReference type="EMBL" id="QSQ20588.1"/>
    </source>
</evidence>
<evidence type="ECO:0000313" key="4">
    <source>
        <dbReference type="Proteomes" id="UP000662747"/>
    </source>
</evidence>
<dbReference type="RefSeq" id="WP_206722168.1">
    <property type="nucleotide sequence ID" value="NZ_CP071090.1"/>
</dbReference>
<feature type="compositionally biased region" description="Low complexity" evidence="1">
    <location>
        <begin position="44"/>
        <end position="64"/>
    </location>
</feature>
<reference evidence="3 4" key="1">
    <citation type="submission" date="2021-02" db="EMBL/GenBank/DDBJ databases">
        <title>De Novo genome assembly of isolated myxobacteria.</title>
        <authorList>
            <person name="Stevens D.C."/>
        </authorList>
    </citation>
    <scope>NUCLEOTIDE SEQUENCE [LARGE SCALE GENOMIC DNA]</scope>
    <source>
        <strain evidence="4">SCPEA02</strain>
    </source>
</reference>
<evidence type="ECO:0000256" key="2">
    <source>
        <dbReference type="SAM" id="SignalP"/>
    </source>
</evidence>
<keyword evidence="4" id="KW-1185">Reference proteome</keyword>
<evidence type="ECO:0008006" key="5">
    <source>
        <dbReference type="Google" id="ProtNLM"/>
    </source>
</evidence>
<protein>
    <recommendedName>
        <fullName evidence="5">Lipoprotein</fullName>
    </recommendedName>
</protein>
<keyword evidence="2" id="KW-0732">Signal</keyword>
<feature type="chain" id="PRO_5047191786" description="Lipoprotein" evidence="2">
    <location>
        <begin position="24"/>
        <end position="182"/>
    </location>
</feature>
<proteinExistence type="predicted"/>
<evidence type="ECO:0000256" key="1">
    <source>
        <dbReference type="SAM" id="MobiDB-lite"/>
    </source>
</evidence>
<feature type="region of interest" description="Disordered" evidence="1">
    <location>
        <begin position="115"/>
        <end position="149"/>
    </location>
</feature>